<keyword evidence="3" id="KW-0347">Helicase</keyword>
<evidence type="ECO:0000313" key="3">
    <source>
        <dbReference type="EMBL" id="CAG7619200.1"/>
    </source>
</evidence>
<dbReference type="Pfam" id="PF13604">
    <property type="entry name" value="AAA_30"/>
    <property type="match status" value="1"/>
</dbReference>
<feature type="compositionally biased region" description="Basic and acidic residues" evidence="1">
    <location>
        <begin position="1072"/>
        <end position="1089"/>
    </location>
</feature>
<keyword evidence="3" id="KW-0067">ATP-binding</keyword>
<feature type="domain" description="TrwC relaxase" evidence="2">
    <location>
        <begin position="14"/>
        <end position="305"/>
    </location>
</feature>
<dbReference type="Pfam" id="PF08751">
    <property type="entry name" value="TrwC"/>
    <property type="match status" value="1"/>
</dbReference>
<organism evidence="3 4">
    <name type="scientific">Leucobacter soli</name>
    <dbReference type="NCBI Taxonomy" id="2812850"/>
    <lineage>
        <taxon>Bacteria</taxon>
        <taxon>Bacillati</taxon>
        <taxon>Actinomycetota</taxon>
        <taxon>Actinomycetes</taxon>
        <taxon>Micrococcales</taxon>
        <taxon>Microbacteriaceae</taxon>
        <taxon>Leucobacter</taxon>
    </lineage>
</organism>
<protein>
    <submittedName>
        <fullName evidence="3">ATP-dependent RecD-like DNA helicase</fullName>
        <ecNumber evidence="3">3.6.4.12</ecNumber>
    </submittedName>
</protein>
<dbReference type="GO" id="GO:0003678">
    <property type="term" value="F:DNA helicase activity"/>
    <property type="evidence" value="ECO:0007669"/>
    <property type="project" value="UniProtKB-EC"/>
</dbReference>
<name>A0A916NIT9_9MICO</name>
<dbReference type="AlphaFoldDB" id="A0A916NIT9"/>
<evidence type="ECO:0000256" key="1">
    <source>
        <dbReference type="SAM" id="MobiDB-lite"/>
    </source>
</evidence>
<accession>A0A916NIT9</accession>
<reference evidence="3" key="1">
    <citation type="submission" date="2021-06" db="EMBL/GenBank/DDBJ databases">
        <authorList>
            <person name="Criscuolo A."/>
        </authorList>
    </citation>
    <scope>NUCLEOTIDE SEQUENCE</scope>
    <source>
        <strain evidence="3">CIP111803</strain>
    </source>
</reference>
<dbReference type="NCBIfam" id="NF041492">
    <property type="entry name" value="MobF"/>
    <property type="match status" value="1"/>
</dbReference>
<dbReference type="EC" id="3.6.4.12" evidence="3"/>
<feature type="compositionally biased region" description="Basic and acidic residues" evidence="1">
    <location>
        <begin position="1114"/>
        <end position="1127"/>
    </location>
</feature>
<keyword evidence="3" id="KW-0547">Nucleotide-binding</keyword>
<feature type="region of interest" description="Disordered" evidence="1">
    <location>
        <begin position="1072"/>
        <end position="1143"/>
    </location>
</feature>
<feature type="compositionally biased region" description="Low complexity" evidence="1">
    <location>
        <begin position="1104"/>
        <end position="1113"/>
    </location>
</feature>
<sequence length="1143" mass="124349">MHGGVILFRGTGADALRYVEADRSRADDYYLSDEAGINYAVLDASGETVTVRALSNEEYAGWVDWINPDTGERMGRPRLAGQDRLGSPRFAEMTINGPKSLSIAAALHPEVSEALDRAQQDALVEIRRWLAQHSVTRVGPRGAQEVVPVEHMQVVGITHRTSRAGDPHRHIHMQIGTRAWAAGKWRALDTAAIFRQQGAIRALGTAVIAAHPELAEVLDRHGLTLDPVTGEVVELQPFNVLMSKRGEQVRRNLECLEAEWEAAHPGESMGPVVSTRLTAQAWAHERPAKKPTTLREEAAWLSELRDAGYDPGTLRRPQPSAPVSLDELSVQQLASRTLDRCAAAASAWTRHTVQEHATRIITEAGVRATGQELRDLITVATRLALEDCFSVLSPGAATPEHVAHLTSLRVVQAETELRDLIAELVPKHEPRYPDVQAGDLDAGQQQAAAAVASADPLVIVEGAAGAGKTTMLGVAIEAAAQHGRASLVVAPTLRAALVAHEELGVPTASVAALVHAHGWRWNDDGVWSRLAPGDTDPETGRAYRGPSESARLVRGERVIVDEAGMLDQDTAIALLTVCTEAGATVALVGDRAQLAAVGRGGVLDMAVQLRDRTVDMAEVHRFTDPAYADLTLQMRDGRNPGQVFDRLASLGLVRIHASSDELRDHIAKARQDGDAVTVTSNEEARAVNSSIRDERVRRGEVDDHRTVYGSDGLPIGAGDLIQTRKNRTELGVANRQHWIVQHVADDGTLSVLEAASGRKRQRTVHLPAGYVAEHAHLSYVATSYGVQGATVEGSHTLLTESTSAASVYVGMTRGRNENLLHVVAENHAEARAQFVAAMERDRADHGLNDATERAIEAVRGLVSDGPVKLVNDEVARLVHEAERSERTAVMWEQIAERLDQQRATHRAEDVQSTETIRAVEIRAAKARAEVVAELVPQAVEDGVTYLTANTNESAASDRRVTVGRFGRRKARQEHHAATEHTRTARKRARDAWGSLPLQADALSEWAVTAAERRAEDDPRVLDAARGLAAAQAKHAGLKDRHDRERIALLAQELGADRVRRDPIRVRFIRPEREARDAHSRATEARREAQELGALPPEEAATLIEAKQAAAEQSASERARRLREHLERTSTQPEPRRGGPSLGF</sequence>
<gene>
    <name evidence="3" type="primary">recD2_3</name>
    <name evidence="3" type="ORF">LEUCIP111803_02273</name>
</gene>
<proteinExistence type="predicted"/>
<comment type="caution">
    <text evidence="3">The sequence shown here is derived from an EMBL/GenBank/DDBJ whole genome shotgun (WGS) entry which is preliminary data.</text>
</comment>
<evidence type="ECO:0000313" key="4">
    <source>
        <dbReference type="Proteomes" id="UP000693892"/>
    </source>
</evidence>
<dbReference type="RefSeq" id="WP_218116207.1">
    <property type="nucleotide sequence ID" value="NZ_CAJVAP010000032.1"/>
</dbReference>
<keyword evidence="4" id="KW-1185">Reference proteome</keyword>
<dbReference type="Proteomes" id="UP000693892">
    <property type="component" value="Unassembled WGS sequence"/>
</dbReference>
<dbReference type="EMBL" id="CAJVAP010000032">
    <property type="protein sequence ID" value="CAG7619200.1"/>
    <property type="molecule type" value="Genomic_DNA"/>
</dbReference>
<dbReference type="InterPro" id="IPR014862">
    <property type="entry name" value="TrwC"/>
</dbReference>
<evidence type="ECO:0000259" key="2">
    <source>
        <dbReference type="Pfam" id="PF08751"/>
    </source>
</evidence>
<keyword evidence="3" id="KW-0378">Hydrolase</keyword>
<dbReference type="GO" id="GO:0016787">
    <property type="term" value="F:hydrolase activity"/>
    <property type="evidence" value="ECO:0007669"/>
    <property type="project" value="UniProtKB-KW"/>
</dbReference>